<evidence type="ECO:0000256" key="4">
    <source>
        <dbReference type="ARBA" id="ARBA00022723"/>
    </source>
</evidence>
<dbReference type="PANTHER" id="PTHR35038:SF8">
    <property type="entry name" value="C-TYPE POLYHEME CYTOCHROME OMCC"/>
    <property type="match status" value="1"/>
</dbReference>
<dbReference type="GO" id="GO:0030313">
    <property type="term" value="C:cell envelope"/>
    <property type="evidence" value="ECO:0007669"/>
    <property type="project" value="UniProtKB-SubCell"/>
</dbReference>
<dbReference type="InterPro" id="IPR005126">
    <property type="entry name" value="NapC/NirT_cyt_c_N"/>
</dbReference>
<comment type="caution">
    <text evidence="9">The sequence shown here is derived from an EMBL/GenBank/DDBJ whole genome shotgun (WGS) entry which is preliminary data.</text>
</comment>
<evidence type="ECO:0000256" key="1">
    <source>
        <dbReference type="ARBA" id="ARBA00004196"/>
    </source>
</evidence>
<keyword evidence="5" id="KW-0732">Signal</keyword>
<organism evidence="9 10">
    <name type="scientific">Thermincola ferriacetica</name>
    <dbReference type="NCBI Taxonomy" id="281456"/>
    <lineage>
        <taxon>Bacteria</taxon>
        <taxon>Bacillati</taxon>
        <taxon>Bacillota</taxon>
        <taxon>Clostridia</taxon>
        <taxon>Eubacteriales</taxon>
        <taxon>Thermincolaceae</taxon>
        <taxon>Thermincola</taxon>
    </lineage>
</organism>
<accession>A0A0L6W3W7</accession>
<dbReference type="Pfam" id="PF03264">
    <property type="entry name" value="Cytochrom_NNT"/>
    <property type="match status" value="1"/>
</dbReference>
<name>A0A0L6W3W7_9FIRM</name>
<evidence type="ECO:0000256" key="6">
    <source>
        <dbReference type="ARBA" id="ARBA00022982"/>
    </source>
</evidence>
<dbReference type="RefSeq" id="WP_052217155.1">
    <property type="nucleotide sequence ID" value="NZ_LGTE01000005.1"/>
</dbReference>
<feature type="domain" description="NapC/NirT cytochrome c N-terminal" evidence="8">
    <location>
        <begin position="19"/>
        <end position="155"/>
    </location>
</feature>
<dbReference type="PANTHER" id="PTHR35038">
    <property type="entry name" value="DISSIMILATORY SULFITE REDUCTASE SIRA"/>
    <property type="match status" value="1"/>
</dbReference>
<dbReference type="AlphaFoldDB" id="A0A0L6W3W7"/>
<keyword evidence="6" id="KW-0249">Electron transport</keyword>
<evidence type="ECO:0000313" key="9">
    <source>
        <dbReference type="EMBL" id="KNZ70161.1"/>
    </source>
</evidence>
<sequence>MQINIKKLVPEGKAVAKYVLILTGVLLFLFVGMYGATALTSTPDFCKTCHIMKPEYVTWQASSHSQISCVKCHVDSGLVNEMKHKVVATKELYMYLTKTYELPIIMTEELPDSRCLQCHSLKRKITPTGDLYIPHDKHAKQGVPCIKCHQGVAHGKIATRGETMGGDFSNWDLKKGRELMSQEYTQPKMELCMDCHQRRNVTIACEACHTGNIMPDSHRRKDFKVNHGQLARKSIDYCATCHDFITANGGKSLELEDKEQDIVSQYLDRLIGAEKKTTAASYAANNSYCSDCHRKRPPSHNDNWAFEHGIAANKGPNTEKCMVCHSPRTDVPGTTSKGACSSCHPSIHKYDWRKSHPIPVPPRYGRLEKKCLQCHVQDLCGSCHRTS</sequence>
<keyword evidence="2" id="KW-0813">Transport</keyword>
<dbReference type="GO" id="GO:0046872">
    <property type="term" value="F:metal ion binding"/>
    <property type="evidence" value="ECO:0007669"/>
    <property type="project" value="UniProtKB-KW"/>
</dbReference>
<evidence type="ECO:0000259" key="8">
    <source>
        <dbReference type="Pfam" id="PF03264"/>
    </source>
</evidence>
<evidence type="ECO:0000313" key="10">
    <source>
        <dbReference type="Proteomes" id="UP000037175"/>
    </source>
</evidence>
<evidence type="ECO:0000256" key="2">
    <source>
        <dbReference type="ARBA" id="ARBA00022448"/>
    </source>
</evidence>
<gene>
    <name evidence="9" type="ORF">Tfer_1031</name>
</gene>
<keyword evidence="4" id="KW-0479">Metal-binding</keyword>
<dbReference type="InterPro" id="IPR038266">
    <property type="entry name" value="NapC/NirT_cytc_sf"/>
</dbReference>
<evidence type="ECO:0000256" key="7">
    <source>
        <dbReference type="ARBA" id="ARBA00023004"/>
    </source>
</evidence>
<dbReference type="InterPro" id="IPR036280">
    <property type="entry name" value="Multihaem_cyt_sf"/>
</dbReference>
<evidence type="ECO:0000256" key="3">
    <source>
        <dbReference type="ARBA" id="ARBA00022617"/>
    </source>
</evidence>
<keyword evidence="10" id="KW-1185">Reference proteome</keyword>
<dbReference type="Gene3D" id="1.10.3820.10">
    <property type="entry name" value="Di-heme elbow motif domain"/>
    <property type="match status" value="1"/>
</dbReference>
<protein>
    <submittedName>
        <fullName evidence="9">NapC/NirT cytochrome c domain-containing protein</fullName>
    </submittedName>
</protein>
<proteinExistence type="predicted"/>
<keyword evidence="3" id="KW-0349">Heme</keyword>
<reference evidence="10" key="1">
    <citation type="submission" date="2015-07" db="EMBL/GenBank/DDBJ databases">
        <title>Complete Genome of Thermincola ferriacetica strain Z-0001T.</title>
        <authorList>
            <person name="Lusk B."/>
            <person name="Badalamenti J.P."/>
            <person name="Parameswaran P."/>
            <person name="Bond D.R."/>
            <person name="Torres C.I."/>
        </authorList>
    </citation>
    <scope>NUCLEOTIDE SEQUENCE [LARGE SCALE GENOMIC DNA]</scope>
    <source>
        <strain evidence="10">Z-0001</strain>
    </source>
</reference>
<comment type="subcellular location">
    <subcellularLocation>
        <location evidence="1">Cell envelope</location>
    </subcellularLocation>
</comment>
<dbReference type="Proteomes" id="UP000037175">
    <property type="component" value="Unassembled WGS sequence"/>
</dbReference>
<dbReference type="InterPro" id="IPR051829">
    <property type="entry name" value="Multiheme_Cytochr_ET"/>
</dbReference>
<keyword evidence="7" id="KW-0408">Iron</keyword>
<dbReference type="EMBL" id="LGTE01000005">
    <property type="protein sequence ID" value="KNZ70161.1"/>
    <property type="molecule type" value="Genomic_DNA"/>
</dbReference>
<dbReference type="SUPFAM" id="SSF48695">
    <property type="entry name" value="Multiheme cytochromes"/>
    <property type="match status" value="1"/>
</dbReference>
<dbReference type="Gene3D" id="3.90.10.10">
    <property type="entry name" value="Cytochrome C3"/>
    <property type="match status" value="1"/>
</dbReference>
<evidence type="ECO:0000256" key="5">
    <source>
        <dbReference type="ARBA" id="ARBA00022729"/>
    </source>
</evidence>